<dbReference type="InterPro" id="IPR028939">
    <property type="entry name" value="P5C_Rdtase_cat_N"/>
</dbReference>
<dbReference type="SUPFAM" id="SSF51735">
    <property type="entry name" value="NAD(P)-binding Rossmann-fold domains"/>
    <property type="match status" value="1"/>
</dbReference>
<dbReference type="InterPro" id="IPR036291">
    <property type="entry name" value="NAD(P)-bd_dom_sf"/>
</dbReference>
<keyword evidence="5" id="KW-1185">Reference proteome</keyword>
<dbReference type="GO" id="GO:0055129">
    <property type="term" value="P:L-proline biosynthetic process"/>
    <property type="evidence" value="ECO:0007669"/>
    <property type="project" value="TreeGrafter"/>
</dbReference>
<dbReference type="EMBL" id="CAMPGE010011776">
    <property type="protein sequence ID" value="CAI2370587.1"/>
    <property type="molecule type" value="Genomic_DNA"/>
</dbReference>
<protein>
    <recommendedName>
        <fullName evidence="3">Pyrroline-5-carboxylate reductase catalytic N-terminal domain-containing protein</fullName>
    </recommendedName>
</protein>
<accession>A0AAD1XFX5</accession>
<feature type="compositionally biased region" description="Basic and acidic residues" evidence="2">
    <location>
        <begin position="269"/>
        <end position="291"/>
    </location>
</feature>
<sequence length="407" mass="46619">MSTEGQDHPLTSKVLNPHFFSMSQLPAFGKNWLDHFIPDDDMQQLFVTSEVARNIIMLQCLYFVKVYRDLLKYKLSYARNRAKEADPKNSELQYDEDVDYDLVDLKIGIIGCGQVGTMILTKLLEAIPHFRGIKIFVSTRQPDLLNEFKEEFKIEAEFNNEKIAEMCDIIFLCCLPFQGDIVLREIRGILHDRNVEATKDKALNRPVLISTLAAVGIPKLKLMATEETIILRTFVNIANLKSKINLTASKPSLALPNVQNIEGNESDNESNKEESKIEEPKLGKDTADKEKLHESSNAQFTGNEPYFMISQASANLIRNLDELFNIFDAFQNTFYTGEAQESLEDKKEEVDEDRAIYEESILITVLGENYSDFIDPNTGEWTNETEILIHFNKLFFEEMEGMLKNIK</sequence>
<evidence type="ECO:0000259" key="3">
    <source>
        <dbReference type="Pfam" id="PF03807"/>
    </source>
</evidence>
<proteinExistence type="inferred from homology"/>
<dbReference type="AlphaFoldDB" id="A0AAD1XFX5"/>
<dbReference type="PANTHER" id="PTHR11645">
    <property type="entry name" value="PYRROLINE-5-CARBOXYLATE REDUCTASE"/>
    <property type="match status" value="1"/>
</dbReference>
<name>A0AAD1XFX5_EUPCR</name>
<feature type="region of interest" description="Disordered" evidence="2">
    <location>
        <begin position="257"/>
        <end position="291"/>
    </location>
</feature>
<dbReference type="Gene3D" id="3.40.50.720">
    <property type="entry name" value="NAD(P)-binding Rossmann-like Domain"/>
    <property type="match status" value="1"/>
</dbReference>
<evidence type="ECO:0000256" key="1">
    <source>
        <dbReference type="ARBA" id="ARBA00005525"/>
    </source>
</evidence>
<comment type="similarity">
    <text evidence="1">Belongs to the pyrroline-5-carboxylate reductase family.</text>
</comment>
<dbReference type="GO" id="GO:0004735">
    <property type="term" value="F:pyrroline-5-carboxylate reductase activity"/>
    <property type="evidence" value="ECO:0007669"/>
    <property type="project" value="TreeGrafter"/>
</dbReference>
<evidence type="ECO:0000313" key="5">
    <source>
        <dbReference type="Proteomes" id="UP001295684"/>
    </source>
</evidence>
<feature type="domain" description="Pyrroline-5-carboxylate reductase catalytic N-terminal" evidence="3">
    <location>
        <begin position="106"/>
        <end position="192"/>
    </location>
</feature>
<dbReference type="PANTHER" id="PTHR11645:SF58">
    <property type="entry name" value="NADP-DEPENDENT OXIDOREDUCTASE DOMAIN-CONTAINING PROTEIN 1"/>
    <property type="match status" value="1"/>
</dbReference>
<gene>
    <name evidence="4" type="ORF">ECRASSUSDP1_LOCUS11903</name>
</gene>
<evidence type="ECO:0000313" key="4">
    <source>
        <dbReference type="EMBL" id="CAI2370587.1"/>
    </source>
</evidence>
<comment type="caution">
    <text evidence="4">The sequence shown here is derived from an EMBL/GenBank/DDBJ whole genome shotgun (WGS) entry which is preliminary data.</text>
</comment>
<dbReference type="Proteomes" id="UP001295684">
    <property type="component" value="Unassembled WGS sequence"/>
</dbReference>
<evidence type="ECO:0000256" key="2">
    <source>
        <dbReference type="SAM" id="MobiDB-lite"/>
    </source>
</evidence>
<reference evidence="4" key="1">
    <citation type="submission" date="2023-07" db="EMBL/GenBank/DDBJ databases">
        <authorList>
            <consortium name="AG Swart"/>
            <person name="Singh M."/>
            <person name="Singh A."/>
            <person name="Seah K."/>
            <person name="Emmerich C."/>
        </authorList>
    </citation>
    <scope>NUCLEOTIDE SEQUENCE</scope>
    <source>
        <strain evidence="4">DP1</strain>
    </source>
</reference>
<organism evidence="4 5">
    <name type="scientific">Euplotes crassus</name>
    <dbReference type="NCBI Taxonomy" id="5936"/>
    <lineage>
        <taxon>Eukaryota</taxon>
        <taxon>Sar</taxon>
        <taxon>Alveolata</taxon>
        <taxon>Ciliophora</taxon>
        <taxon>Intramacronucleata</taxon>
        <taxon>Spirotrichea</taxon>
        <taxon>Hypotrichia</taxon>
        <taxon>Euplotida</taxon>
        <taxon>Euplotidae</taxon>
        <taxon>Moneuplotes</taxon>
    </lineage>
</organism>
<dbReference type="Pfam" id="PF03807">
    <property type="entry name" value="F420_oxidored"/>
    <property type="match status" value="1"/>
</dbReference>